<accession>A0ABT3NPE7</accession>
<gene>
    <name evidence="1" type="ORF">OF850_00165</name>
</gene>
<protein>
    <submittedName>
        <fullName evidence="1">Uncharacterized protein</fullName>
    </submittedName>
</protein>
<reference evidence="1 2" key="1">
    <citation type="submission" date="2022-10" db="EMBL/GenBank/DDBJ databases">
        <title>Roseococcus glaciei nov., sp. nov., isolated from glacier.</title>
        <authorList>
            <person name="Liu Q."/>
            <person name="Xin Y.-H."/>
        </authorList>
    </citation>
    <scope>NUCLEOTIDE SEQUENCE [LARGE SCALE GENOMIC DNA]</scope>
    <source>
        <strain evidence="1 2">MDT2-1-1</strain>
    </source>
</reference>
<proteinExistence type="predicted"/>
<evidence type="ECO:0000313" key="2">
    <source>
        <dbReference type="Proteomes" id="UP001526430"/>
    </source>
</evidence>
<dbReference type="RefSeq" id="WP_301587645.1">
    <property type="nucleotide sequence ID" value="NZ_JAPFQI010000001.1"/>
</dbReference>
<keyword evidence="2" id="KW-1185">Reference proteome</keyword>
<organism evidence="1 2">
    <name type="scientific">Sabulicella glaciei</name>
    <dbReference type="NCBI Taxonomy" id="2984948"/>
    <lineage>
        <taxon>Bacteria</taxon>
        <taxon>Pseudomonadati</taxon>
        <taxon>Pseudomonadota</taxon>
        <taxon>Alphaproteobacteria</taxon>
        <taxon>Acetobacterales</taxon>
        <taxon>Acetobacteraceae</taxon>
        <taxon>Sabulicella</taxon>
    </lineage>
</organism>
<dbReference type="EMBL" id="JAPFQI010000001">
    <property type="protein sequence ID" value="MCW8084030.1"/>
    <property type="molecule type" value="Genomic_DNA"/>
</dbReference>
<dbReference type="Proteomes" id="UP001526430">
    <property type="component" value="Unassembled WGS sequence"/>
</dbReference>
<name>A0ABT3NPE7_9PROT</name>
<sequence>MIEAVGNYGEIYDRNFGPSTPIALDRGQNNVVSRGGLHYGMPFR</sequence>
<comment type="caution">
    <text evidence="1">The sequence shown here is derived from an EMBL/GenBank/DDBJ whole genome shotgun (WGS) entry which is preliminary data.</text>
</comment>
<evidence type="ECO:0000313" key="1">
    <source>
        <dbReference type="EMBL" id="MCW8084030.1"/>
    </source>
</evidence>